<feature type="compositionally biased region" description="Low complexity" evidence="1">
    <location>
        <begin position="559"/>
        <end position="622"/>
    </location>
</feature>
<dbReference type="GO" id="GO:0007232">
    <property type="term" value="P:osmosensory signaling pathway via Sho1 osmosensor"/>
    <property type="evidence" value="ECO:0007669"/>
    <property type="project" value="InterPro"/>
</dbReference>
<feature type="compositionally biased region" description="Polar residues" evidence="1">
    <location>
        <begin position="1151"/>
        <end position="1184"/>
    </location>
</feature>
<evidence type="ECO:0000313" key="3">
    <source>
        <dbReference type="EMBL" id="SCU88943.1"/>
    </source>
</evidence>
<feature type="region of interest" description="Disordered" evidence="1">
    <location>
        <begin position="1000"/>
        <end position="1059"/>
    </location>
</feature>
<dbReference type="GO" id="GO:0005034">
    <property type="term" value="F:osmosensor activity"/>
    <property type="evidence" value="ECO:0007669"/>
    <property type="project" value="InterPro"/>
</dbReference>
<feature type="transmembrane region" description="Helical" evidence="2">
    <location>
        <begin position="1717"/>
        <end position="1735"/>
    </location>
</feature>
<keyword evidence="2" id="KW-0812">Transmembrane</keyword>
<feature type="compositionally biased region" description="Polar residues" evidence="1">
    <location>
        <begin position="1200"/>
        <end position="1210"/>
    </location>
</feature>
<feature type="compositionally biased region" description="Polar residues" evidence="1">
    <location>
        <begin position="1223"/>
        <end position="1242"/>
    </location>
</feature>
<feature type="compositionally biased region" description="Low complexity" evidence="1">
    <location>
        <begin position="1243"/>
        <end position="1260"/>
    </location>
</feature>
<reference evidence="4" key="1">
    <citation type="submission" date="2016-03" db="EMBL/GenBank/DDBJ databases">
        <authorList>
            <person name="Devillers Hugo."/>
        </authorList>
    </citation>
    <scope>NUCLEOTIDE SEQUENCE [LARGE SCALE GENOMIC DNA]</scope>
</reference>
<feature type="compositionally biased region" description="Polar residues" evidence="1">
    <location>
        <begin position="1107"/>
        <end position="1125"/>
    </location>
</feature>
<feature type="compositionally biased region" description="Low complexity" evidence="1">
    <location>
        <begin position="1126"/>
        <end position="1150"/>
    </location>
</feature>
<feature type="compositionally biased region" description="Polar residues" evidence="1">
    <location>
        <begin position="2408"/>
        <end position="2420"/>
    </location>
</feature>
<keyword evidence="2" id="KW-1133">Transmembrane helix</keyword>
<gene>
    <name evidence="3" type="ORF">LANO_0D03510G</name>
</gene>
<evidence type="ECO:0000256" key="2">
    <source>
        <dbReference type="SAM" id="Phobius"/>
    </source>
</evidence>
<feature type="compositionally biased region" description="Low complexity" evidence="1">
    <location>
        <begin position="1290"/>
        <end position="1315"/>
    </location>
</feature>
<dbReference type="PANTHER" id="PTHR35778:SF1">
    <property type="entry name" value="SIGNALING MUCIN HKR1-RELATED"/>
    <property type="match status" value="1"/>
</dbReference>
<feature type="region of interest" description="Disordered" evidence="1">
    <location>
        <begin position="1107"/>
        <end position="1260"/>
    </location>
</feature>
<dbReference type="GO" id="GO:0001402">
    <property type="term" value="P:signal transduction involved in filamentous growth"/>
    <property type="evidence" value="ECO:0007669"/>
    <property type="project" value="TreeGrafter"/>
</dbReference>
<dbReference type="GO" id="GO:0000282">
    <property type="term" value="P:cellular bud site selection"/>
    <property type="evidence" value="ECO:0007669"/>
    <property type="project" value="TreeGrafter"/>
</dbReference>
<feature type="compositionally biased region" description="Low complexity" evidence="1">
    <location>
        <begin position="972"/>
        <end position="986"/>
    </location>
</feature>
<feature type="compositionally biased region" description="Basic residues" evidence="1">
    <location>
        <begin position="2375"/>
        <end position="2384"/>
    </location>
</feature>
<feature type="compositionally biased region" description="Polar residues" evidence="1">
    <location>
        <begin position="1988"/>
        <end position="2008"/>
    </location>
</feature>
<feature type="compositionally biased region" description="Polar residues" evidence="1">
    <location>
        <begin position="804"/>
        <end position="853"/>
    </location>
</feature>
<accession>A0A1G4JFB5</accession>
<protein>
    <submittedName>
        <fullName evidence="3">LANO_0D03510g1_1</fullName>
    </submittedName>
</protein>
<feature type="compositionally biased region" description="Low complexity" evidence="1">
    <location>
        <begin position="717"/>
        <end position="754"/>
    </location>
</feature>
<dbReference type="InterPro" id="IPR039295">
    <property type="entry name" value="MSB2"/>
</dbReference>
<feature type="region of interest" description="Disordered" evidence="1">
    <location>
        <begin position="1433"/>
        <end position="1529"/>
    </location>
</feature>
<dbReference type="GO" id="GO:0009986">
    <property type="term" value="C:cell surface"/>
    <property type="evidence" value="ECO:0007669"/>
    <property type="project" value="TreeGrafter"/>
</dbReference>
<proteinExistence type="predicted"/>
<dbReference type="GO" id="GO:0030427">
    <property type="term" value="C:site of polarized growth"/>
    <property type="evidence" value="ECO:0007669"/>
    <property type="project" value="TreeGrafter"/>
</dbReference>
<feature type="region of interest" description="Disordered" evidence="1">
    <location>
        <begin position="385"/>
        <end position="419"/>
    </location>
</feature>
<feature type="region of interest" description="Disordered" evidence="1">
    <location>
        <begin position="1"/>
        <end position="38"/>
    </location>
</feature>
<feature type="region of interest" description="Disordered" evidence="1">
    <location>
        <begin position="1352"/>
        <end position="1421"/>
    </location>
</feature>
<feature type="compositionally biased region" description="Basic and acidic residues" evidence="1">
    <location>
        <begin position="2306"/>
        <end position="2316"/>
    </location>
</feature>
<feature type="region of interest" description="Disordered" evidence="1">
    <location>
        <begin position="2134"/>
        <end position="2174"/>
    </location>
</feature>
<feature type="compositionally biased region" description="Polar residues" evidence="1">
    <location>
        <begin position="1492"/>
        <end position="1529"/>
    </location>
</feature>
<feature type="compositionally biased region" description="Polar residues" evidence="1">
    <location>
        <begin position="391"/>
        <end position="419"/>
    </location>
</feature>
<feature type="compositionally biased region" description="Low complexity" evidence="1">
    <location>
        <begin position="1442"/>
        <end position="1463"/>
    </location>
</feature>
<keyword evidence="4" id="KW-1185">Reference proteome</keyword>
<feature type="compositionally biased region" description="Low complexity" evidence="1">
    <location>
        <begin position="902"/>
        <end position="952"/>
    </location>
</feature>
<feature type="compositionally biased region" description="Low complexity" evidence="1">
    <location>
        <begin position="1012"/>
        <end position="1023"/>
    </location>
</feature>
<feature type="region of interest" description="Disordered" evidence="1">
    <location>
        <begin position="2305"/>
        <end position="2420"/>
    </location>
</feature>
<feature type="compositionally biased region" description="Polar residues" evidence="1">
    <location>
        <begin position="1464"/>
        <end position="1485"/>
    </location>
</feature>
<dbReference type="GO" id="GO:0005576">
    <property type="term" value="C:extracellular region"/>
    <property type="evidence" value="ECO:0007669"/>
    <property type="project" value="TreeGrafter"/>
</dbReference>
<feature type="compositionally biased region" description="Low complexity" evidence="1">
    <location>
        <begin position="1772"/>
        <end position="1806"/>
    </location>
</feature>
<keyword evidence="2" id="KW-0472">Membrane</keyword>
<feature type="compositionally biased region" description="Low complexity" evidence="1">
    <location>
        <begin position="1211"/>
        <end position="1222"/>
    </location>
</feature>
<feature type="compositionally biased region" description="Low complexity" evidence="1">
    <location>
        <begin position="854"/>
        <end position="892"/>
    </location>
</feature>
<feature type="compositionally biased region" description="Polar residues" evidence="1">
    <location>
        <begin position="755"/>
        <end position="766"/>
    </location>
</feature>
<feature type="compositionally biased region" description="Low complexity" evidence="1">
    <location>
        <begin position="629"/>
        <end position="692"/>
    </location>
</feature>
<dbReference type="PANTHER" id="PTHR35778">
    <property type="entry name" value="SIGNALING MUCIN HKR1-RELATED"/>
    <property type="match status" value="1"/>
</dbReference>
<feature type="compositionally biased region" description="Basic and acidic residues" evidence="1">
    <location>
        <begin position="2333"/>
        <end position="2344"/>
    </location>
</feature>
<name>A0A1G4JFB5_9SACH</name>
<dbReference type="GO" id="GO:0031505">
    <property type="term" value="P:fungal-type cell wall organization"/>
    <property type="evidence" value="ECO:0007669"/>
    <property type="project" value="TreeGrafter"/>
</dbReference>
<feature type="transmembrane region" description="Helical" evidence="2">
    <location>
        <begin position="1834"/>
        <end position="1856"/>
    </location>
</feature>
<dbReference type="GO" id="GO:0005886">
    <property type="term" value="C:plasma membrane"/>
    <property type="evidence" value="ECO:0007669"/>
    <property type="project" value="InterPro"/>
</dbReference>
<feature type="region of interest" description="Disordered" evidence="1">
    <location>
        <begin position="2220"/>
        <end position="2283"/>
    </location>
</feature>
<dbReference type="Proteomes" id="UP000189911">
    <property type="component" value="Chromosome D"/>
</dbReference>
<feature type="compositionally biased region" description="Low complexity" evidence="1">
    <location>
        <begin position="1185"/>
        <end position="1199"/>
    </location>
</feature>
<feature type="compositionally biased region" description="Polar residues" evidence="1">
    <location>
        <begin position="1273"/>
        <end position="1289"/>
    </location>
</feature>
<feature type="compositionally biased region" description="Polar residues" evidence="1">
    <location>
        <begin position="2220"/>
        <end position="2267"/>
    </location>
</feature>
<evidence type="ECO:0000313" key="4">
    <source>
        <dbReference type="Proteomes" id="UP000189911"/>
    </source>
</evidence>
<feature type="compositionally biased region" description="Polar residues" evidence="1">
    <location>
        <begin position="693"/>
        <end position="716"/>
    </location>
</feature>
<evidence type="ECO:0000256" key="1">
    <source>
        <dbReference type="SAM" id="MobiDB-lite"/>
    </source>
</evidence>
<dbReference type="EMBL" id="LT598448">
    <property type="protein sequence ID" value="SCU88943.1"/>
    <property type="molecule type" value="Genomic_DNA"/>
</dbReference>
<feature type="compositionally biased region" description="Polar residues" evidence="1">
    <location>
        <begin position="1024"/>
        <end position="1059"/>
    </location>
</feature>
<feature type="compositionally biased region" description="Acidic residues" evidence="1">
    <location>
        <begin position="2138"/>
        <end position="2172"/>
    </location>
</feature>
<feature type="compositionally biased region" description="Polar residues" evidence="1">
    <location>
        <begin position="953"/>
        <end position="971"/>
    </location>
</feature>
<feature type="compositionally biased region" description="Low complexity" evidence="1">
    <location>
        <begin position="767"/>
        <end position="803"/>
    </location>
</feature>
<organism evidence="3 4">
    <name type="scientific">Lachancea nothofagi CBS 11611</name>
    <dbReference type="NCBI Taxonomy" id="1266666"/>
    <lineage>
        <taxon>Eukaryota</taxon>
        <taxon>Fungi</taxon>
        <taxon>Dikarya</taxon>
        <taxon>Ascomycota</taxon>
        <taxon>Saccharomycotina</taxon>
        <taxon>Saccharomycetes</taxon>
        <taxon>Saccharomycetales</taxon>
        <taxon>Saccharomycetaceae</taxon>
        <taxon>Lachancea</taxon>
    </lineage>
</organism>
<feature type="region of interest" description="Disordered" evidence="1">
    <location>
        <begin position="1978"/>
        <end position="2009"/>
    </location>
</feature>
<dbReference type="OrthoDB" id="3366093at2759"/>
<feature type="compositionally biased region" description="Low complexity" evidence="1">
    <location>
        <begin position="9"/>
        <end position="38"/>
    </location>
</feature>
<feature type="compositionally biased region" description="Polar residues" evidence="1">
    <location>
        <begin position="2317"/>
        <end position="2328"/>
    </location>
</feature>
<feature type="region of interest" description="Disordered" evidence="1">
    <location>
        <begin position="1772"/>
        <end position="1812"/>
    </location>
</feature>
<feature type="region of interest" description="Disordered" evidence="1">
    <location>
        <begin position="556"/>
        <end position="988"/>
    </location>
</feature>
<sequence length="2420" mass="251377">MDTQGSHELSITTSVASSALASSESTESPTSPTSPTSEILSSLQVLHSTSQASTTSTFLTIPESTGFASLHSESTISEIATHLNNPPVTHEFTFSFCETDSSMETLVTSSATKTTSDLTRITTILGSSQTNAFSLSGMGTAGIRVSTNKFHVNESSLRDAFMSLSVSLPIPSEQLGKSSVSMVASEVISSDASSEHFSSLEYSEKTHQTPLNVLSTTVGASTSPLSIPAASNTTPRFFDSSSSISNPYSSASASGANMRISGVKASSVLITSSVSPTKSKSISLIQSTTLNRLLIHATNSQIRGYAGSSVFKVETETSKFGFYRFTGPTKASDGISQGSGSSSSNTHTLIADSSGYSAYKRSSATLLSSVRSELPITASHTLADSPDFHSAVSTTSQESSVLRNTVSQRDNDISSSTSKPKAFHISISTASPALDQQIIPTANSGHPTQAPSITSSLGVFTGSTALGSALSARSQSHSDDSALTEAMPSSLVFAMMAQTHTKTTIGSLSSAHTLSSQQTMLAPTPHAILSFPKSHQNRGKYLAHKFALKAASVAIPTPSSSTSAEQTTSTSAEQTTSTSAEQTTSTSAEQTTSTSAEQTTGSSVLQTTTTSAEQTTSASAEQITSTSAEQTTGSSVQQTTTTSAEQTTSASAEQITSTSTEQTTSSSAEQTTSSSAEQTTSSSAEQTTSEIAEQTTGISSQQTISVGASPTASIQDAQTTSSSAEQTTSSSAEQTTSSSAEETTSSSVEKTASSGVEQTTGSSVQHTSTTSAEKTASSGVEQTTGSSVQQTSTTSAEQTTSSGVEQTNGSSVQQTTNTSGEQTTSANAEQITSTSTEQNTSASAEQITSRIAEQTTGTNSQQTTSAGASPTASTQDEQTTGTSTDQTASTGTPQAISGIAEQTTGTNSQQTASASASPTASTQAEQATGTGTDQTASTGTQQTTSASAEQTTRSIAEQTTGTYSQQISAERTTTANSQQSTSADTQPAASLDDLHFASTKDEQTTGTNSLQTASVSASPTASVQDEQTTGTSTDQSAGTGTPQTTSGIAEQTTGTNSQQTTIVGASPTASIQDEQTTGTSTDVIASTGAQQTTSVSAEHSNSGIAELTGTTGARQTTSVGTSPTASTQDEQTTGTSTDQTASTRTSQTTSGIAEQTTGTNSQQTASVGASPTASTQDEQTTGTVTDQTASTYTQQTTSAGAEQTKSGIAEQTTGTNSQQTTSVGASPTASTQDEQTTGTVTDQTASTGTQQTTSAGAAQTTSGIAELTGTSSLQTTSVGASPTASVQDEQTTGTSTDQTASTGTPQTTSASAEQTSSAITQLITSAGVQQTISVGLPSTTAVNSGRQTSSGYVQQSVTNSELSSANTISSGNTGVELTASTDHQQTRSAITQQTASIGTEQTSSTGVQSTSPTEIHSSTDSFSALVRTSSMNSISGGIEQPSTTGFSVSVQSSSYSPGPTTGTLMSSVLNERQSGSSGLRSTAAPTSGVLATETSSNPSSQIEVSDRSSPTATQSVDPTNTGSVQQSASGVFETTSAQITVSPSEVSQTVGTQNWLPSNLVTASAVGSANSQSSFDMKATATLPQVILPPTAVAKPENYSQITVGFKRSLNYPFLIDNPLASAQIFSFLPDILRYPFVRLRDQKNGSAQTNTKRGLSGLKNVFEGVNNPDLEGSESTDRNKRQLDNLKTLDDSEAFRANYSDVAVSSIVPLIMPDDTYLSSIAVVYFPTVAVDILQRMILNNESRIYSNPDQSLRSLSLLIDPTIPLTGLISSDGSSGSGSQSGNSGSPSGSSGSGSGSSNPNSNSDDNEDGGNSGVLDGYGLFKSTFGSTKRLLIFLPVFLFFVVSWILLSLFIFGRLLKLEPFREKANGLGKKWNVDDKALAAYFMSSHARGLRRSLDLEKYIGGTHDINSDSSSGLVDEDDLILVGDNIVFSKSTGLHYQVDDEGNFYYAGKAGESEPSVATNSKGAAGEALNHESYDGERNSRARSQPPNDQPGSIRTMKSQRGSDLDELLVDEEGNVELSVLEFECLSLDEHNTDTFESYNNQQYYKLNRFLNMSDAAIEEADSNLKDVETKDQHIGPEGEIEPTPLSSESSNLIGQLSVKDDNLEDYFYSEDGLRENLIVEPYLEQHHGSDEAEENDENIEDDENDVEDLELDSDSLGEEDDDDEVNDVHVGEFDELDEMMYRRLSSVSGLAGLLGGSSSSNTFKSGLLVQHSGTIPSSHGNSRSASTASDEIFRSSNANKPQTRRTSGSASHSGQETARGNQAPPGRPPRPNSIISFEKSNIDEGNASMKNPAIAIASKDLRGRSKEKVSWQNTGPSSSCVSGKPGLEKSEESEPQERSQSVSMSRKEKSKRASFRLSVVGTLQSAKNFHHGGRKRSSTVNDVGPHGHTKNDLDKIRISGPISSENSLGWSQI</sequence>
<feature type="region of interest" description="Disordered" evidence="1">
    <location>
        <begin position="1273"/>
        <end position="1315"/>
    </location>
</feature>
<feature type="region of interest" description="Disordered" evidence="1">
    <location>
        <begin position="2076"/>
        <end position="2096"/>
    </location>
</feature>
<dbReference type="GO" id="GO:0006972">
    <property type="term" value="P:hyperosmotic response"/>
    <property type="evidence" value="ECO:0007669"/>
    <property type="project" value="TreeGrafter"/>
</dbReference>